<evidence type="ECO:0000256" key="3">
    <source>
        <dbReference type="SAM" id="MobiDB-lite"/>
    </source>
</evidence>
<keyword evidence="5" id="KW-1185">Reference proteome</keyword>
<comment type="similarity">
    <text evidence="1">Belongs to the FlgD family.</text>
</comment>
<feature type="compositionally biased region" description="Acidic residues" evidence="3">
    <location>
        <begin position="173"/>
        <end position="191"/>
    </location>
</feature>
<dbReference type="KEGG" id="ddl:Desdi_2848"/>
<evidence type="ECO:0000256" key="1">
    <source>
        <dbReference type="ARBA" id="ARBA00010577"/>
    </source>
</evidence>
<dbReference type="STRING" id="871963.Desdi_2848"/>
<dbReference type="Pfam" id="PF03963">
    <property type="entry name" value="FlgD"/>
    <property type="match status" value="1"/>
</dbReference>
<gene>
    <name evidence="4" type="ordered locus">Desdi_2848</name>
</gene>
<name>L0FB58_DESDL</name>
<reference evidence="5" key="1">
    <citation type="submission" date="2012-02" db="EMBL/GenBank/DDBJ databases">
        <title>Complete sequence of Desulfitobacterium dichloroeliminans LMG P-21439.</title>
        <authorList>
            <person name="Lucas S."/>
            <person name="Han J."/>
            <person name="Lapidus A."/>
            <person name="Cheng J.-F."/>
            <person name="Goodwin L."/>
            <person name="Pitluck S."/>
            <person name="Peters L."/>
            <person name="Ovchinnikova G."/>
            <person name="Teshima H."/>
            <person name="Detter J.C."/>
            <person name="Han C."/>
            <person name="Tapia R."/>
            <person name="Land M."/>
            <person name="Hauser L."/>
            <person name="Kyrpides N."/>
            <person name="Ivanova N."/>
            <person name="Pagani I."/>
            <person name="Kruse T."/>
            <person name="de Vos W.M."/>
            <person name="Boon N."/>
            <person name="Smidt H."/>
            <person name="Woyke T."/>
        </authorList>
    </citation>
    <scope>NUCLEOTIDE SEQUENCE [LARGE SCALE GENOMIC DNA]</scope>
    <source>
        <strain evidence="5">LMG P-21439 / DCA1</strain>
    </source>
</reference>
<dbReference type="GO" id="GO:0044781">
    <property type="term" value="P:bacterial-type flagellum organization"/>
    <property type="evidence" value="ECO:0007669"/>
    <property type="project" value="UniProtKB-KW"/>
</dbReference>
<dbReference type="Proteomes" id="UP000010797">
    <property type="component" value="Chromosome"/>
</dbReference>
<keyword evidence="4" id="KW-0282">Flagellum</keyword>
<dbReference type="InterPro" id="IPR005648">
    <property type="entry name" value="FlgD"/>
</dbReference>
<evidence type="ECO:0000313" key="4">
    <source>
        <dbReference type="EMBL" id="AGA70260.1"/>
    </source>
</evidence>
<dbReference type="RefSeq" id="WP_015263223.1">
    <property type="nucleotide sequence ID" value="NC_019903.1"/>
</dbReference>
<feature type="region of interest" description="Disordered" evidence="3">
    <location>
        <begin position="155"/>
        <end position="191"/>
    </location>
</feature>
<dbReference type="OrthoDB" id="280334at2"/>
<organism evidence="4 5">
    <name type="scientific">Desulfitobacterium dichloroeliminans (strain LMG P-21439 / DCA1)</name>
    <dbReference type="NCBI Taxonomy" id="871963"/>
    <lineage>
        <taxon>Bacteria</taxon>
        <taxon>Bacillati</taxon>
        <taxon>Bacillota</taxon>
        <taxon>Clostridia</taxon>
        <taxon>Eubacteriales</taxon>
        <taxon>Desulfitobacteriaceae</taxon>
        <taxon>Desulfitobacterium</taxon>
    </lineage>
</organism>
<accession>L0FB58</accession>
<evidence type="ECO:0000313" key="5">
    <source>
        <dbReference type="Proteomes" id="UP000010797"/>
    </source>
</evidence>
<dbReference type="EMBL" id="CP003344">
    <property type="protein sequence ID" value="AGA70260.1"/>
    <property type="molecule type" value="Genomic_DNA"/>
</dbReference>
<proteinExistence type="inferred from homology"/>
<keyword evidence="2" id="KW-1005">Bacterial flagellum biogenesis</keyword>
<dbReference type="HOGENOM" id="CLU_047535_1_4_9"/>
<keyword evidence="4" id="KW-0969">Cilium</keyword>
<keyword evidence="4" id="KW-0966">Cell projection</keyword>
<feature type="compositionally biased region" description="Polar residues" evidence="3">
    <location>
        <begin position="1"/>
        <end position="24"/>
    </location>
</feature>
<evidence type="ECO:0000256" key="2">
    <source>
        <dbReference type="ARBA" id="ARBA00022795"/>
    </source>
</evidence>
<feature type="region of interest" description="Disordered" evidence="3">
    <location>
        <begin position="1"/>
        <end position="25"/>
    </location>
</feature>
<protein>
    <submittedName>
        <fullName evidence="4">Flagellar hook capping protein</fullName>
    </submittedName>
</protein>
<dbReference type="AlphaFoldDB" id="L0FB58"/>
<dbReference type="eggNOG" id="COG1843">
    <property type="taxonomic scope" value="Bacteria"/>
</dbReference>
<sequence>MGNTIDPNYKSNAPTSAPKSSAFSDATKEVMGKDDFLRLLVTELSNQDPLSPMDNKDMITQMAQFSSLEQMNNVASSMESMSSAFSSLFQHSLLGQGAALIGKYVAGMDVDTENIVEGVVESVQWLDGNPQLVIKKADGTYSAVEMNEIISVADEAMTAESGEPPKDPTDATDPTDPEVPDTGETDTEMQV</sequence>